<dbReference type="InterPro" id="IPR025110">
    <property type="entry name" value="AMP-bd_C"/>
</dbReference>
<dbReference type="EMBL" id="BAAABM010000037">
    <property type="protein sequence ID" value="GAA0345974.1"/>
    <property type="molecule type" value="Genomic_DNA"/>
</dbReference>
<evidence type="ECO:0000313" key="7">
    <source>
        <dbReference type="EMBL" id="GAA0345974.1"/>
    </source>
</evidence>
<dbReference type="CDD" id="cd05931">
    <property type="entry name" value="FAAL"/>
    <property type="match status" value="1"/>
</dbReference>
<evidence type="ECO:0000256" key="4">
    <source>
        <dbReference type="ARBA" id="ARBA00023098"/>
    </source>
</evidence>
<dbReference type="PANTHER" id="PTHR22754:SF32">
    <property type="entry name" value="DISCO-INTERACTING PROTEIN 2"/>
    <property type="match status" value="1"/>
</dbReference>
<organism evidence="7 8">
    <name type="scientific">Actinoallomurus spadix</name>
    <dbReference type="NCBI Taxonomy" id="79912"/>
    <lineage>
        <taxon>Bacteria</taxon>
        <taxon>Bacillati</taxon>
        <taxon>Actinomycetota</taxon>
        <taxon>Actinomycetes</taxon>
        <taxon>Streptosporangiales</taxon>
        <taxon>Thermomonosporaceae</taxon>
        <taxon>Actinoallomurus</taxon>
    </lineage>
</organism>
<sequence length="579" mass="61932">MALSGRPLEPGALDEPLVAAVARRAAEMPSAPALTFVDYATDPAGERQELTWGQLHRRARAIAARLREVAEPGERVALLMPQSLEYLTTMVGALYARLIAVPLFSPDLPGHADRLIRSYGDADPSVVVTVTSALPQVERFLDEQSAPRPKDIVLADTVNVSLAASWQGEELAPDDVAYLQYTSGSTRAPAGVQITHRNLTANALQVWAAYEARPRVTVGVSWLPLFHDMGLILALALPLVHGNHLVLTDPVAFVMEPLRWLELLSEHDDVITAGPNFAYEYCAARVTEEEKARLRLDGLWVALNGAEPIRPDTVRGFAEAFAPAGLRPAAQSPGYGLAEATVYVSSKTRGEPRFTAFDRVALGEGEARPGGDTVLVSCGTPTGQHVAIVDPESRAELPDGRVGEIWVHGPNVSPGYWRNPDKTAEVFGAVLADPAGGLPAGGWLRTGDLGVVHGGELYVTGRIKDLIIVDGRNHYPQDVEVSAQEAHEGIRRDHVAAFALAGADGEGVVVVAERGRRGEGVPAGDIARAVRRAVGAAHELRLDDFVLVEPGGVPRTSSGKIARSACRERYLAGTLPVIR</sequence>
<keyword evidence="3" id="KW-0276">Fatty acid metabolism</keyword>
<comment type="caution">
    <text evidence="7">The sequence shown here is derived from an EMBL/GenBank/DDBJ whole genome shotgun (WGS) entry which is preliminary data.</text>
</comment>
<evidence type="ECO:0000256" key="2">
    <source>
        <dbReference type="ARBA" id="ARBA00022598"/>
    </source>
</evidence>
<dbReference type="Pfam" id="PF00501">
    <property type="entry name" value="AMP-binding"/>
    <property type="match status" value="1"/>
</dbReference>
<evidence type="ECO:0000256" key="3">
    <source>
        <dbReference type="ARBA" id="ARBA00022832"/>
    </source>
</evidence>
<dbReference type="InterPro" id="IPR045851">
    <property type="entry name" value="AMP-bd_C_sf"/>
</dbReference>
<dbReference type="InterPro" id="IPR042099">
    <property type="entry name" value="ANL_N_sf"/>
</dbReference>
<keyword evidence="4" id="KW-0443">Lipid metabolism</keyword>
<dbReference type="SUPFAM" id="SSF56801">
    <property type="entry name" value="Acetyl-CoA synthetase-like"/>
    <property type="match status" value="1"/>
</dbReference>
<feature type="domain" description="AMP-dependent synthetase/ligase" evidence="5">
    <location>
        <begin position="22"/>
        <end position="417"/>
    </location>
</feature>
<accession>A0ABP3GII4</accession>
<keyword evidence="8" id="KW-1185">Reference proteome</keyword>
<feature type="domain" description="AMP-binding enzyme C-terminal" evidence="6">
    <location>
        <begin position="465"/>
        <end position="578"/>
    </location>
</feature>
<name>A0ABP3GII4_9ACTN</name>
<dbReference type="PANTHER" id="PTHR22754">
    <property type="entry name" value="DISCO-INTERACTING PROTEIN 2 DIP2 -RELATED"/>
    <property type="match status" value="1"/>
</dbReference>
<dbReference type="Gene3D" id="3.40.50.12780">
    <property type="entry name" value="N-terminal domain of ligase-like"/>
    <property type="match status" value="1"/>
</dbReference>
<reference evidence="8" key="1">
    <citation type="journal article" date="2019" name="Int. J. Syst. Evol. Microbiol.">
        <title>The Global Catalogue of Microorganisms (GCM) 10K type strain sequencing project: providing services to taxonomists for standard genome sequencing and annotation.</title>
        <authorList>
            <consortium name="The Broad Institute Genomics Platform"/>
            <consortium name="The Broad Institute Genome Sequencing Center for Infectious Disease"/>
            <person name="Wu L."/>
            <person name="Ma J."/>
        </authorList>
    </citation>
    <scope>NUCLEOTIDE SEQUENCE [LARGE SCALE GENOMIC DNA]</scope>
    <source>
        <strain evidence="8">JCM 3146</strain>
    </source>
</reference>
<evidence type="ECO:0000256" key="1">
    <source>
        <dbReference type="ARBA" id="ARBA00006432"/>
    </source>
</evidence>
<keyword evidence="2 7" id="KW-0436">Ligase</keyword>
<comment type="similarity">
    <text evidence="1">Belongs to the ATP-dependent AMP-binding enzyme family.</text>
</comment>
<dbReference type="InterPro" id="IPR040097">
    <property type="entry name" value="FAAL/FAAC"/>
</dbReference>
<proteinExistence type="inferred from homology"/>
<evidence type="ECO:0000259" key="6">
    <source>
        <dbReference type="Pfam" id="PF23024"/>
    </source>
</evidence>
<protein>
    <submittedName>
        <fullName evidence="7">Fatty acyl-AMP ligase</fullName>
    </submittedName>
</protein>
<evidence type="ECO:0000313" key="8">
    <source>
        <dbReference type="Proteomes" id="UP001501822"/>
    </source>
</evidence>
<dbReference type="RefSeq" id="WP_308206171.1">
    <property type="nucleotide sequence ID" value="NZ_BAAABM010000037.1"/>
</dbReference>
<gene>
    <name evidence="7" type="ORF">GCM10010151_39480</name>
</gene>
<dbReference type="GO" id="GO:0016874">
    <property type="term" value="F:ligase activity"/>
    <property type="evidence" value="ECO:0007669"/>
    <property type="project" value="UniProtKB-KW"/>
</dbReference>
<dbReference type="Proteomes" id="UP001501822">
    <property type="component" value="Unassembled WGS sequence"/>
</dbReference>
<dbReference type="Pfam" id="PF23024">
    <property type="entry name" value="AMP-dom_DIP2-like"/>
    <property type="match status" value="1"/>
</dbReference>
<dbReference type="Gene3D" id="3.30.300.30">
    <property type="match status" value="1"/>
</dbReference>
<dbReference type="InterPro" id="IPR000873">
    <property type="entry name" value="AMP-dep_synth/lig_dom"/>
</dbReference>
<evidence type="ECO:0000259" key="5">
    <source>
        <dbReference type="Pfam" id="PF00501"/>
    </source>
</evidence>